<organism evidence="2 3">
    <name type="scientific">Blepharisma stoltei</name>
    <dbReference type="NCBI Taxonomy" id="1481888"/>
    <lineage>
        <taxon>Eukaryota</taxon>
        <taxon>Sar</taxon>
        <taxon>Alveolata</taxon>
        <taxon>Ciliophora</taxon>
        <taxon>Postciliodesmatophora</taxon>
        <taxon>Heterotrichea</taxon>
        <taxon>Heterotrichida</taxon>
        <taxon>Blepharismidae</taxon>
        <taxon>Blepharisma</taxon>
    </lineage>
</organism>
<proteinExistence type="predicted"/>
<dbReference type="EMBL" id="CAJZBQ010000036">
    <property type="protein sequence ID" value="CAG9324544.1"/>
    <property type="molecule type" value="Genomic_DNA"/>
</dbReference>
<evidence type="ECO:0000313" key="2">
    <source>
        <dbReference type="EMBL" id="CAG9324544.1"/>
    </source>
</evidence>
<keyword evidence="3" id="KW-1185">Reference proteome</keyword>
<gene>
    <name evidence="2" type="ORF">BSTOLATCC_MIC36330</name>
</gene>
<protein>
    <submittedName>
        <fullName evidence="2">Uncharacterized protein</fullName>
    </submittedName>
</protein>
<keyword evidence="1" id="KW-1133">Transmembrane helix</keyword>
<comment type="caution">
    <text evidence="2">The sequence shown here is derived from an EMBL/GenBank/DDBJ whole genome shotgun (WGS) entry which is preliminary data.</text>
</comment>
<reference evidence="2" key="1">
    <citation type="submission" date="2021-09" db="EMBL/GenBank/DDBJ databases">
        <authorList>
            <consortium name="AG Swart"/>
            <person name="Singh M."/>
            <person name="Singh A."/>
            <person name="Seah K."/>
            <person name="Emmerich C."/>
        </authorList>
    </citation>
    <scope>NUCLEOTIDE SEQUENCE</scope>
    <source>
        <strain evidence="2">ATCC30299</strain>
    </source>
</reference>
<name>A0AAU9JJ80_9CILI</name>
<keyword evidence="1" id="KW-0812">Transmembrane</keyword>
<evidence type="ECO:0000313" key="3">
    <source>
        <dbReference type="Proteomes" id="UP001162131"/>
    </source>
</evidence>
<dbReference type="Proteomes" id="UP001162131">
    <property type="component" value="Unassembled WGS sequence"/>
</dbReference>
<sequence length="205" mass="24233">MAYDKPAENPVILNHRDIGAAGFQTSLPNSVERMWMVGRAINFDFTNYNKFYSNPDKGTKNRYLKNFMRFIDSPINYVFWHTLPYWQTGKFKFLIAWWMVTYGGVFIISGRLRTQAAAMDAGESTYKGHTMWEFPVETYSQSKMMTFYFHDHEYNGDKGKISQKAALPSQKFCRLNNYVRDQNFRKYFAHRERREVDPFTGAPKK</sequence>
<dbReference type="AlphaFoldDB" id="A0AAU9JJ80"/>
<keyword evidence="1" id="KW-0472">Membrane</keyword>
<feature type="transmembrane region" description="Helical" evidence="1">
    <location>
        <begin position="91"/>
        <end position="109"/>
    </location>
</feature>
<evidence type="ECO:0000256" key="1">
    <source>
        <dbReference type="SAM" id="Phobius"/>
    </source>
</evidence>
<accession>A0AAU9JJ80</accession>